<dbReference type="PIRSF" id="PIRSF037599">
    <property type="entry name" value="GDPMH"/>
    <property type="match status" value="1"/>
</dbReference>
<dbReference type="AlphaFoldDB" id="A0A4Z0AMP3"/>
<dbReference type="InterPro" id="IPR000086">
    <property type="entry name" value="NUDIX_hydrolase_dom"/>
</dbReference>
<keyword evidence="2 8" id="KW-0378">Hydrolase</keyword>
<evidence type="ECO:0000256" key="3">
    <source>
        <dbReference type="ARBA" id="ARBA00022842"/>
    </source>
</evidence>
<dbReference type="CDD" id="cd03430">
    <property type="entry name" value="NUDIX_GDPMH_NudD"/>
    <property type="match status" value="1"/>
</dbReference>
<dbReference type="Pfam" id="PF00293">
    <property type="entry name" value="NUDIX"/>
    <property type="match status" value="1"/>
</dbReference>
<dbReference type="InterPro" id="IPR015797">
    <property type="entry name" value="NUDIX_hydrolase-like_dom_sf"/>
</dbReference>
<evidence type="ECO:0000313" key="8">
    <source>
        <dbReference type="EMBL" id="TFY87680.1"/>
    </source>
</evidence>
<proteinExistence type="predicted"/>
<dbReference type="EMBL" id="QUZU01000022">
    <property type="protein sequence ID" value="TFY87680.1"/>
    <property type="molecule type" value="Genomic_DNA"/>
</dbReference>
<name>A0A4Z0AMP3_9PSED</name>
<feature type="short sequence motif" description="Nudix box" evidence="6">
    <location>
        <begin position="50"/>
        <end position="71"/>
    </location>
</feature>
<dbReference type="GO" id="GO:0046872">
    <property type="term" value="F:metal ion binding"/>
    <property type="evidence" value="ECO:0007669"/>
    <property type="project" value="UniProtKB-KW"/>
</dbReference>
<comment type="caution">
    <text evidence="8">The sequence shown here is derived from an EMBL/GenBank/DDBJ whole genome shotgun (WGS) entry which is preliminary data.</text>
</comment>
<dbReference type="Gene3D" id="3.90.79.10">
    <property type="entry name" value="Nucleoside Triphosphate Pyrophosphohydrolase"/>
    <property type="match status" value="1"/>
</dbReference>
<dbReference type="PROSITE" id="PS51462">
    <property type="entry name" value="NUDIX"/>
    <property type="match status" value="1"/>
</dbReference>
<gene>
    <name evidence="8" type="ORF">DYL59_17985</name>
</gene>
<feature type="binding site" evidence="5">
    <location>
        <position position="49"/>
    </location>
    <ligand>
        <name>Mg(2+)</name>
        <dbReference type="ChEBI" id="CHEBI:18420"/>
    </ligand>
</feature>
<evidence type="ECO:0000259" key="7">
    <source>
        <dbReference type="PROSITE" id="PS51462"/>
    </source>
</evidence>
<dbReference type="Proteomes" id="UP000297391">
    <property type="component" value="Unassembled WGS sequence"/>
</dbReference>
<keyword evidence="9" id="KW-1185">Reference proteome</keyword>
<dbReference type="PANTHER" id="PTHR43046:SF12">
    <property type="entry name" value="GDP-MANNOSE MANNOSYL HYDROLASE"/>
    <property type="match status" value="1"/>
</dbReference>
<feature type="site" description="Critical for catalysis" evidence="4">
    <location>
        <position position="127"/>
    </location>
</feature>
<dbReference type="GO" id="GO:0008727">
    <property type="term" value="F:GDP-mannose mannosyl hydrolase activity"/>
    <property type="evidence" value="ECO:0007669"/>
    <property type="project" value="InterPro"/>
</dbReference>
<organism evidence="8 9">
    <name type="scientific">Pseudomonas kairouanensis</name>
    <dbReference type="NCBI Taxonomy" id="2293832"/>
    <lineage>
        <taxon>Bacteria</taxon>
        <taxon>Pseudomonadati</taxon>
        <taxon>Pseudomonadota</taxon>
        <taxon>Gammaproteobacteria</taxon>
        <taxon>Pseudomonadales</taxon>
        <taxon>Pseudomonadaceae</taxon>
        <taxon>Pseudomonas</taxon>
    </lineage>
</organism>
<dbReference type="PANTHER" id="PTHR43046">
    <property type="entry name" value="GDP-MANNOSE MANNOSYL HYDROLASE"/>
    <property type="match status" value="1"/>
</dbReference>
<evidence type="ECO:0000256" key="5">
    <source>
        <dbReference type="PIRSR" id="PIRSR037599-3"/>
    </source>
</evidence>
<keyword evidence="3 5" id="KW-0460">Magnesium</keyword>
<dbReference type="SUPFAM" id="SSF55811">
    <property type="entry name" value="Nudix"/>
    <property type="match status" value="1"/>
</dbReference>
<evidence type="ECO:0000256" key="6">
    <source>
        <dbReference type="PIRSR" id="PIRSR037599-4"/>
    </source>
</evidence>
<evidence type="ECO:0000256" key="1">
    <source>
        <dbReference type="ARBA" id="ARBA00022723"/>
    </source>
</evidence>
<evidence type="ECO:0000256" key="4">
    <source>
        <dbReference type="PIRSR" id="PIRSR037599-1"/>
    </source>
</evidence>
<comment type="cofactor">
    <cofactor evidence="5">
        <name>Mg(2+)</name>
        <dbReference type="ChEBI" id="CHEBI:18420"/>
    </cofactor>
    <text evidence="5">Binds 1 Mg(2+) ion per subunit.</text>
</comment>
<reference evidence="8 9" key="1">
    <citation type="journal article" date="2019" name="Syst. Appl. Microbiol.">
        <title>New species of pathogenic Pseudomonas isolated from citrus in Tunisia: Proposal of Pseudomonas kairouanensis sp. nov. and Pseudomonas nabeulensis sp. nov.</title>
        <authorList>
            <person name="Oueslati M."/>
            <person name="Mulet M."/>
            <person name="Gomila M."/>
            <person name="Berge O."/>
            <person name="Hajlaoui M.R."/>
            <person name="Lalucat J."/>
            <person name="Sadfi-Zouaoui N."/>
            <person name="Garcia-Valdes E."/>
        </authorList>
    </citation>
    <scope>NUCLEOTIDE SEQUENCE [LARGE SCALE GENOMIC DNA]</scope>
    <source>
        <strain evidence="8 9">KC12</strain>
    </source>
</reference>
<dbReference type="NCBIfam" id="NF011963">
    <property type="entry name" value="PRK15434.1"/>
    <property type="match status" value="1"/>
</dbReference>
<dbReference type="RefSeq" id="WP_135290361.1">
    <property type="nucleotide sequence ID" value="NZ_QUZU01000022.1"/>
</dbReference>
<accession>A0A4Z0AMP3</accession>
<feature type="binding site" evidence="5">
    <location>
        <position position="126"/>
    </location>
    <ligand>
        <name>Mg(2+)</name>
        <dbReference type="ChEBI" id="CHEBI:18420"/>
    </ligand>
</feature>
<keyword evidence="1 5" id="KW-0479">Metal-binding</keyword>
<evidence type="ECO:0000313" key="9">
    <source>
        <dbReference type="Proteomes" id="UP000297391"/>
    </source>
</evidence>
<evidence type="ECO:0000256" key="2">
    <source>
        <dbReference type="ARBA" id="ARBA00022801"/>
    </source>
</evidence>
<feature type="domain" description="Nudix hydrolase" evidence="7">
    <location>
        <begin position="13"/>
        <end position="157"/>
    </location>
</feature>
<feature type="binding site" evidence="5">
    <location>
        <position position="69"/>
    </location>
    <ligand>
        <name>Mg(2+)</name>
        <dbReference type="ChEBI" id="CHEBI:18420"/>
    </ligand>
</feature>
<sequence length="162" mass="18679">MWLDLPTFKTVVASTPLVAIDLVVRNARGEALLGLRMNRPAYGYWFVPGGRIQKNESLDRAFQRITREELGRTFARAEARLLGVFEHFYDDSVFANAGLGPDTHYVVLSYCLDLPEGLALQPPTAQHQQYRWWPQDELRFSLRVHENTRAYFSHSLPRMLPC</sequence>
<dbReference type="OrthoDB" id="542521at2"/>
<dbReference type="InterPro" id="IPR033715">
    <property type="entry name" value="GDPMH"/>
</dbReference>
<protein>
    <submittedName>
        <fullName evidence="8">GDP-mannose mannosyl hydrolase</fullName>
    </submittedName>
</protein>